<dbReference type="AlphaFoldDB" id="A0AAV7M8I7"/>
<proteinExistence type="predicted"/>
<dbReference type="Proteomes" id="UP001066276">
    <property type="component" value="Chromosome 10"/>
</dbReference>
<gene>
    <name evidence="2" type="ORF">NDU88_004947</name>
</gene>
<evidence type="ECO:0000256" key="1">
    <source>
        <dbReference type="SAM" id="MobiDB-lite"/>
    </source>
</evidence>
<feature type="compositionally biased region" description="Polar residues" evidence="1">
    <location>
        <begin position="1"/>
        <end position="10"/>
    </location>
</feature>
<name>A0AAV7M8I7_PLEWA</name>
<evidence type="ECO:0000313" key="2">
    <source>
        <dbReference type="EMBL" id="KAJ1099852.1"/>
    </source>
</evidence>
<evidence type="ECO:0000313" key="3">
    <source>
        <dbReference type="Proteomes" id="UP001066276"/>
    </source>
</evidence>
<protein>
    <submittedName>
        <fullName evidence="2">Uncharacterized protein</fullName>
    </submittedName>
</protein>
<feature type="region of interest" description="Disordered" evidence="1">
    <location>
        <begin position="1"/>
        <end position="105"/>
    </location>
</feature>
<accession>A0AAV7M8I7</accession>
<dbReference type="EMBL" id="JANPWB010000014">
    <property type="protein sequence ID" value="KAJ1099852.1"/>
    <property type="molecule type" value="Genomic_DNA"/>
</dbReference>
<feature type="compositionally biased region" description="Basic and acidic residues" evidence="1">
    <location>
        <begin position="46"/>
        <end position="58"/>
    </location>
</feature>
<reference evidence="2" key="1">
    <citation type="journal article" date="2022" name="bioRxiv">
        <title>Sequencing and chromosome-scale assembly of the giantPleurodeles waltlgenome.</title>
        <authorList>
            <person name="Brown T."/>
            <person name="Elewa A."/>
            <person name="Iarovenko S."/>
            <person name="Subramanian E."/>
            <person name="Araus A.J."/>
            <person name="Petzold A."/>
            <person name="Susuki M."/>
            <person name="Suzuki K.-i.T."/>
            <person name="Hayashi T."/>
            <person name="Toyoda A."/>
            <person name="Oliveira C."/>
            <person name="Osipova E."/>
            <person name="Leigh N.D."/>
            <person name="Simon A."/>
            <person name="Yun M.H."/>
        </authorList>
    </citation>
    <scope>NUCLEOTIDE SEQUENCE</scope>
    <source>
        <strain evidence="2">20211129_DDA</strain>
        <tissue evidence="2">Liver</tissue>
    </source>
</reference>
<keyword evidence="3" id="KW-1185">Reference proteome</keyword>
<feature type="compositionally biased region" description="Basic residues" evidence="1">
    <location>
        <begin position="65"/>
        <end position="74"/>
    </location>
</feature>
<sequence length="105" mass="11419">MNWVNNSPTTLHAEAGAELRSDALSETASDETGNPDVQVPVNVPAEGRRAEKTEEEKTAGAGNPKRARRGRRGGHQGARNREGRTNRQQRKRGGKRAKHWGVAAV</sequence>
<comment type="caution">
    <text evidence="2">The sequence shown here is derived from an EMBL/GenBank/DDBJ whole genome shotgun (WGS) entry which is preliminary data.</text>
</comment>
<feature type="compositionally biased region" description="Basic residues" evidence="1">
    <location>
        <begin position="87"/>
        <end position="99"/>
    </location>
</feature>
<organism evidence="2 3">
    <name type="scientific">Pleurodeles waltl</name>
    <name type="common">Iberian ribbed newt</name>
    <dbReference type="NCBI Taxonomy" id="8319"/>
    <lineage>
        <taxon>Eukaryota</taxon>
        <taxon>Metazoa</taxon>
        <taxon>Chordata</taxon>
        <taxon>Craniata</taxon>
        <taxon>Vertebrata</taxon>
        <taxon>Euteleostomi</taxon>
        <taxon>Amphibia</taxon>
        <taxon>Batrachia</taxon>
        <taxon>Caudata</taxon>
        <taxon>Salamandroidea</taxon>
        <taxon>Salamandridae</taxon>
        <taxon>Pleurodelinae</taxon>
        <taxon>Pleurodeles</taxon>
    </lineage>
</organism>